<evidence type="ECO:0000313" key="14">
    <source>
        <dbReference type="EMBL" id="MFC3180742.1"/>
    </source>
</evidence>
<evidence type="ECO:0000259" key="12">
    <source>
        <dbReference type="PROSITE" id="PS50109"/>
    </source>
</evidence>
<dbReference type="RefSeq" id="WP_380072365.1">
    <property type="nucleotide sequence ID" value="NZ_JBHRTO010000001.1"/>
</dbReference>
<dbReference type="SUPFAM" id="SSF47384">
    <property type="entry name" value="Homodimeric domain of signal transducing histidine kinase"/>
    <property type="match status" value="1"/>
</dbReference>
<evidence type="ECO:0000256" key="8">
    <source>
        <dbReference type="ARBA" id="ARBA00022989"/>
    </source>
</evidence>
<dbReference type="EMBL" id="JBHRTO010000001">
    <property type="protein sequence ID" value="MFC3180742.1"/>
    <property type="molecule type" value="Genomic_DNA"/>
</dbReference>
<comment type="caution">
    <text evidence="14">The sequence shown here is derived from an EMBL/GenBank/DDBJ whole genome shotgun (WGS) entry which is preliminary data.</text>
</comment>
<evidence type="ECO:0000256" key="2">
    <source>
        <dbReference type="ARBA" id="ARBA00004370"/>
    </source>
</evidence>
<accession>A0ABV7J1Y6</accession>
<dbReference type="SMART" id="SM00388">
    <property type="entry name" value="HisKA"/>
    <property type="match status" value="1"/>
</dbReference>
<evidence type="ECO:0000256" key="5">
    <source>
        <dbReference type="ARBA" id="ARBA00022679"/>
    </source>
</evidence>
<keyword evidence="6 11" id="KW-0812">Transmembrane</keyword>
<dbReference type="Gene3D" id="3.30.565.10">
    <property type="entry name" value="Histidine kinase-like ATPase, C-terminal domain"/>
    <property type="match status" value="1"/>
</dbReference>
<keyword evidence="5 14" id="KW-0808">Transferase</keyword>
<dbReference type="Proteomes" id="UP001595547">
    <property type="component" value="Unassembled WGS sequence"/>
</dbReference>
<evidence type="ECO:0000259" key="13">
    <source>
        <dbReference type="PROSITE" id="PS50885"/>
    </source>
</evidence>
<dbReference type="Pfam" id="PF08521">
    <property type="entry name" value="2CSK_N"/>
    <property type="match status" value="1"/>
</dbReference>
<evidence type="ECO:0000256" key="11">
    <source>
        <dbReference type="SAM" id="Phobius"/>
    </source>
</evidence>
<dbReference type="PROSITE" id="PS50109">
    <property type="entry name" value="HIS_KIN"/>
    <property type="match status" value="1"/>
</dbReference>
<evidence type="ECO:0000256" key="6">
    <source>
        <dbReference type="ARBA" id="ARBA00022692"/>
    </source>
</evidence>
<keyword evidence="4" id="KW-0597">Phosphoprotein</keyword>
<keyword evidence="15" id="KW-1185">Reference proteome</keyword>
<keyword evidence="11" id="KW-0472">Membrane</keyword>
<feature type="transmembrane region" description="Helical" evidence="11">
    <location>
        <begin position="165"/>
        <end position="187"/>
    </location>
</feature>
<evidence type="ECO:0000256" key="9">
    <source>
        <dbReference type="ARBA" id="ARBA00023012"/>
    </source>
</evidence>
<dbReference type="GO" id="GO:0004673">
    <property type="term" value="F:protein histidine kinase activity"/>
    <property type="evidence" value="ECO:0007669"/>
    <property type="project" value="UniProtKB-EC"/>
</dbReference>
<comment type="subcellular location">
    <subcellularLocation>
        <location evidence="2">Membrane</location>
    </subcellularLocation>
</comment>
<feature type="domain" description="Histidine kinase" evidence="12">
    <location>
        <begin position="243"/>
        <end position="463"/>
    </location>
</feature>
<dbReference type="InterPro" id="IPR013727">
    <property type="entry name" value="2CSK_N"/>
</dbReference>
<organism evidence="14 15">
    <name type="scientific">Cypionkella sinensis</name>
    <dbReference type="NCBI Taxonomy" id="1756043"/>
    <lineage>
        <taxon>Bacteria</taxon>
        <taxon>Pseudomonadati</taxon>
        <taxon>Pseudomonadota</taxon>
        <taxon>Alphaproteobacteria</taxon>
        <taxon>Rhodobacterales</taxon>
        <taxon>Paracoccaceae</taxon>
        <taxon>Cypionkella</taxon>
    </lineage>
</organism>
<dbReference type="InterPro" id="IPR003661">
    <property type="entry name" value="HisK_dim/P_dom"/>
</dbReference>
<keyword evidence="7 14" id="KW-0418">Kinase</keyword>
<name>A0ABV7J1Y6_9RHOB</name>
<dbReference type="InterPro" id="IPR005467">
    <property type="entry name" value="His_kinase_dom"/>
</dbReference>
<dbReference type="InterPro" id="IPR036890">
    <property type="entry name" value="HATPase_C_sf"/>
</dbReference>
<dbReference type="InterPro" id="IPR003660">
    <property type="entry name" value="HAMP_dom"/>
</dbReference>
<gene>
    <name evidence="14" type="ORF">ACFOGH_07070</name>
</gene>
<dbReference type="InterPro" id="IPR003594">
    <property type="entry name" value="HATPase_dom"/>
</dbReference>
<dbReference type="Pfam" id="PF02518">
    <property type="entry name" value="HATPase_c"/>
    <property type="match status" value="1"/>
</dbReference>
<evidence type="ECO:0000256" key="3">
    <source>
        <dbReference type="ARBA" id="ARBA00012438"/>
    </source>
</evidence>
<dbReference type="SMART" id="SM00387">
    <property type="entry name" value="HATPase_c"/>
    <property type="match status" value="1"/>
</dbReference>
<evidence type="ECO:0000256" key="7">
    <source>
        <dbReference type="ARBA" id="ARBA00022777"/>
    </source>
</evidence>
<dbReference type="CDD" id="cd00082">
    <property type="entry name" value="HisKA"/>
    <property type="match status" value="1"/>
</dbReference>
<evidence type="ECO:0000313" key="15">
    <source>
        <dbReference type="Proteomes" id="UP001595547"/>
    </source>
</evidence>
<dbReference type="CDD" id="cd00075">
    <property type="entry name" value="HATPase"/>
    <property type="match status" value="1"/>
</dbReference>
<dbReference type="Pfam" id="PF00512">
    <property type="entry name" value="HisKA"/>
    <property type="match status" value="1"/>
</dbReference>
<feature type="region of interest" description="Disordered" evidence="10">
    <location>
        <begin position="387"/>
        <end position="416"/>
    </location>
</feature>
<dbReference type="PROSITE" id="PS50885">
    <property type="entry name" value="HAMP"/>
    <property type="match status" value="1"/>
</dbReference>
<protein>
    <recommendedName>
        <fullName evidence="3">histidine kinase</fullName>
        <ecNumber evidence="3">2.7.13.3</ecNumber>
    </recommendedName>
</protein>
<dbReference type="InterPro" id="IPR050428">
    <property type="entry name" value="TCS_sensor_his_kinase"/>
</dbReference>
<comment type="catalytic activity">
    <reaction evidence="1">
        <text>ATP + protein L-histidine = ADP + protein N-phospho-L-histidine.</text>
        <dbReference type="EC" id="2.7.13.3"/>
    </reaction>
</comment>
<keyword evidence="9" id="KW-0902">Two-component regulatory system</keyword>
<dbReference type="SUPFAM" id="SSF55874">
    <property type="entry name" value="ATPase domain of HSP90 chaperone/DNA topoisomerase II/histidine kinase"/>
    <property type="match status" value="1"/>
</dbReference>
<keyword evidence="8 11" id="KW-1133">Transmembrane helix</keyword>
<dbReference type="Gene3D" id="1.10.287.130">
    <property type="match status" value="1"/>
</dbReference>
<reference evidence="15" key="1">
    <citation type="journal article" date="2019" name="Int. J. Syst. Evol. Microbiol.">
        <title>The Global Catalogue of Microorganisms (GCM) 10K type strain sequencing project: providing services to taxonomists for standard genome sequencing and annotation.</title>
        <authorList>
            <consortium name="The Broad Institute Genomics Platform"/>
            <consortium name="The Broad Institute Genome Sequencing Center for Infectious Disease"/>
            <person name="Wu L."/>
            <person name="Ma J."/>
        </authorList>
    </citation>
    <scope>NUCLEOTIDE SEQUENCE [LARGE SCALE GENOMIC DNA]</scope>
    <source>
        <strain evidence="15">KCTC 52039</strain>
    </source>
</reference>
<dbReference type="InterPro" id="IPR036097">
    <property type="entry name" value="HisK_dim/P_sf"/>
</dbReference>
<dbReference type="PANTHER" id="PTHR45436:SF1">
    <property type="entry name" value="SENSOR PROTEIN QSEC"/>
    <property type="match status" value="1"/>
</dbReference>
<evidence type="ECO:0000256" key="4">
    <source>
        <dbReference type="ARBA" id="ARBA00022553"/>
    </source>
</evidence>
<sequence length="464" mass="49227">MKPYSLRRRLLLWLFLATAVLGVLALLDTWREALRTAQSVSDRVLVGSALAIAERVTVDVSGGLEVDLPYSSLEMLTSTAQDKVFYRVDGPIGHFLTGYEDLAINPAPAGGVAFADGRHGDVSIRSATLMREVSTGARSIAFSVTVAESTRARAELAQAILLRSAFRLALLILCGGGVVWVAVTLALRPLNRLGATIAERSPDDLRPISADTPQEVEALVLAINSFMKRLDTALEALRHFTGNASHQLRTPLAVVRAQLALIDRSATADQTAAATDKAKNALERAERVLAQLLVLARVDAATGAAALQRVNIVAVAKELTAEMVPLALHYRIDLGYEGASEAFSLAEPVLLTELLKNLLTNAIAYAGAGAVVTVRVRMDGSAATLEVEDNGPGLTPRQLERAAQRKRGSSAPARALSADQETGFGLGLAITAEIAALFGAEIQVQNVAEGHGVLARMRFPALPL</sequence>
<evidence type="ECO:0000256" key="10">
    <source>
        <dbReference type="SAM" id="MobiDB-lite"/>
    </source>
</evidence>
<proteinExistence type="predicted"/>
<feature type="domain" description="HAMP" evidence="13">
    <location>
        <begin position="184"/>
        <end position="235"/>
    </location>
</feature>
<dbReference type="PANTHER" id="PTHR45436">
    <property type="entry name" value="SENSOR HISTIDINE KINASE YKOH"/>
    <property type="match status" value="1"/>
</dbReference>
<evidence type="ECO:0000256" key="1">
    <source>
        <dbReference type="ARBA" id="ARBA00000085"/>
    </source>
</evidence>
<dbReference type="EC" id="2.7.13.3" evidence="3"/>